<proteinExistence type="predicted"/>
<feature type="region of interest" description="Disordered" evidence="3">
    <location>
        <begin position="1"/>
        <end position="38"/>
    </location>
</feature>
<dbReference type="AlphaFoldDB" id="A0A1X2KZ88"/>
<dbReference type="Proteomes" id="UP000242320">
    <property type="component" value="Unassembled WGS sequence"/>
</dbReference>
<keyword evidence="2 4" id="KW-0472">Membrane</keyword>
<feature type="transmembrane region" description="Helical" evidence="4">
    <location>
        <begin position="49"/>
        <end position="68"/>
    </location>
</feature>
<dbReference type="EMBL" id="NCXM01000014">
    <property type="protein sequence ID" value="OSC27048.1"/>
    <property type="molecule type" value="Genomic_DNA"/>
</dbReference>
<name>A0A1X2KZ88_9MYCO</name>
<evidence type="ECO:0000313" key="5">
    <source>
        <dbReference type="EMBL" id="OSC27048.1"/>
    </source>
</evidence>
<accession>A0A1X2KZ88</accession>
<keyword evidence="4" id="KW-1133">Transmembrane helix</keyword>
<evidence type="ECO:0000256" key="3">
    <source>
        <dbReference type="SAM" id="MobiDB-lite"/>
    </source>
</evidence>
<dbReference type="GO" id="GO:0016020">
    <property type="term" value="C:membrane"/>
    <property type="evidence" value="ECO:0007669"/>
    <property type="project" value="UniProtKB-SubCell"/>
</dbReference>
<gene>
    <name evidence="5" type="ORF">B8W69_15375</name>
</gene>
<protein>
    <submittedName>
        <fullName evidence="5">Mammalian cell entry protein</fullName>
    </submittedName>
</protein>
<organism evidence="5 6">
    <name type="scientific">Mycolicibacterium vulneris</name>
    <dbReference type="NCBI Taxonomy" id="547163"/>
    <lineage>
        <taxon>Bacteria</taxon>
        <taxon>Bacillati</taxon>
        <taxon>Actinomycetota</taxon>
        <taxon>Actinomycetes</taxon>
        <taxon>Mycobacteriales</taxon>
        <taxon>Mycobacteriaceae</taxon>
        <taxon>Mycolicibacterium</taxon>
    </lineage>
</organism>
<evidence type="ECO:0000256" key="4">
    <source>
        <dbReference type="SAM" id="Phobius"/>
    </source>
</evidence>
<dbReference type="PANTHER" id="PTHR37042">
    <property type="entry name" value="OUTER MEMBRANE PROTEIN RV1973"/>
    <property type="match status" value="1"/>
</dbReference>
<keyword evidence="6" id="KW-1185">Reference proteome</keyword>
<evidence type="ECO:0000256" key="2">
    <source>
        <dbReference type="ARBA" id="ARBA00023136"/>
    </source>
</evidence>
<sequence>MRAAADFQTSPDGDIVDAEGKTSESDTDTTENASTPRSAESLFHLRPTIRVGLIIVVALSVLVGWLGFRSYQTHQAQIQRDQFLQVARQGALNLTTIDWRHADTDVQRILDGATGQLHDDFAKRSKPFVEVVKQAKAITVGTLSSAGLESETADTAQVLVAMTVQTSDAAASDQAPRAWRMRIFVQKTDGQVKVSNVEFVP</sequence>
<evidence type="ECO:0000313" key="6">
    <source>
        <dbReference type="Proteomes" id="UP000242320"/>
    </source>
</evidence>
<dbReference type="OrthoDB" id="4774723at2"/>
<reference evidence="5 6" key="1">
    <citation type="submission" date="2017-04" db="EMBL/GenBank/DDBJ databases">
        <title>The new phylogeny of genus Mycobacterium.</title>
        <authorList>
            <person name="Tortoli E."/>
            <person name="Trovato A."/>
            <person name="Cirillo D.M."/>
        </authorList>
    </citation>
    <scope>NUCLEOTIDE SEQUENCE [LARGE SCALE GENOMIC DNA]</scope>
    <source>
        <strain evidence="5 6">DSM 45247</strain>
    </source>
</reference>
<dbReference type="RefSeq" id="WP_085290637.1">
    <property type="nucleotide sequence ID" value="NZ_NCXM01000014.1"/>
</dbReference>
<dbReference type="PANTHER" id="PTHR37042:SF4">
    <property type="entry name" value="OUTER MEMBRANE PROTEIN RV1973"/>
    <property type="match status" value="1"/>
</dbReference>
<keyword evidence="4" id="KW-0812">Transmembrane</keyword>
<evidence type="ECO:0000256" key="1">
    <source>
        <dbReference type="ARBA" id="ARBA00004370"/>
    </source>
</evidence>
<comment type="subcellular location">
    <subcellularLocation>
        <location evidence="1">Membrane</location>
    </subcellularLocation>
</comment>
<comment type="caution">
    <text evidence="5">The sequence shown here is derived from an EMBL/GenBank/DDBJ whole genome shotgun (WGS) entry which is preliminary data.</text>
</comment>